<dbReference type="InterPro" id="IPR028389">
    <property type="entry name" value="POT1"/>
</dbReference>
<sequence length="1340" mass="150013">MMPALLNLMLLHITILQLMIRWQELVVLTHLSHLSWTEKRFALPLFAHSVFINFIKNIGDGMHQTLSDFETFSNKYVSRADVIALGTIFAVASCEGPIIPFRGGRIDTYSAGPPGVPEPHQDLSTHTALFKRQGFDETDMITLVACGHTLGGVRSHDFPTIVPPNGDPTISNFKLFDSTHAFDNNVIVQYLDGMTENPLVTVGNATLRSDLRIFSSDSNDTVSRLASSETFMQSCSDVLERMLNTVPSDVTLTEPIDLLHAKVASSHLTIEQGEFVFKVTFRLTHPIGATIKSTRTVKILWCDRYGSNAQDQLLYIPSLSSVNLHGRNNKLKTYDIVAAVRSSAEPSRVYLDAFDNAMEGYLPPLNVTMDLKRTQLTVDLHTVINGHLFTEDFMQTFFIDENIPYTPPTAVQTTILPAPSPSASSSSGNGLGEYRSIPTIDPLDALVVQSAHEIFRHGVEETKCIAGRIHMAWDAQRNRKETLVQVPGELGQPPAMFRIYFQLPEEYLQLLGTMSSQDTFRLSLRGVKVEKLAQPPKSLSIAMQLVVSEGVHIYWERQGEDRKTLNTWLATSLGVVDDNNWFASPELASSTRPKGMGKRKHEDAEDPKPDVQESMGAKGGKKEAKKRMRLEAKRLRQAEAAKAKAEEDAKSSTLSKSPSPSTSAAPLKTRRISTGNGSASASPPAPTSARPSYSPLDLQAGCQFGLLTYVAMSKVRLNQTVHLIGIVTEASPPRTTRTGEWMRYLHIVDPSNYHPNGSGFKINCFAKRYEAWLPHPDPGDVLILQYVKISDYNSHCVGTGYSDKLRWAAFSPSKGTIHHGPGNTAPKEEGLAEGGFGVNFSPFLQPQADEITYCVKLSDWWGEVHKEKDASINTVVIPDAVHTAQKANIPRRRIHRLISDAGPHVPPDGYFDCTIEVLKGYPTNTHSALTYTLYVTDYTRNAEMRGVQSNWCPSSLSDYVLQLEMWDAAAVRAQKMRPGQYYYIENARMRTNTAGYPEGKVAQDKIHLLEEDDSANNAHLRALLERKQKWQSRQAIAEPDMQYQLMQDVVEAKFFHCTVVNVVINEPWAKDLSGRIVKITLSEEQKEVAESAVIGAFYSIRKLRLKYSVVEDCFCGFLGGNERLIVALNPNRTDNEHLNGLLRRQEEWEMTGPQKQDPPVPQHSIAEVEQNGAHTRIKDIPTVDAGPRVFRISARVVDYHPLDLQDAFYQFCKRCKLEIPNKYRACLRCSDSEYAYVQYVYQLYIMLEDEDQNQLVVSINNNSSLLNGLKRGCMPEDAQLRRAFSQRLKPVLGNLATVHNALRADKNIEVDTPWCIFEVDSWFMPEGRRAFSLKTYDVAS</sequence>
<dbReference type="Proteomes" id="UP001148786">
    <property type="component" value="Unassembled WGS sequence"/>
</dbReference>
<dbReference type="Gene3D" id="1.10.420.10">
    <property type="entry name" value="Peroxidase, domain 2"/>
    <property type="match status" value="1"/>
</dbReference>
<feature type="compositionally biased region" description="Low complexity" evidence="7">
    <location>
        <begin position="678"/>
        <end position="693"/>
    </location>
</feature>
<dbReference type="InterPro" id="IPR002016">
    <property type="entry name" value="Haem_peroxidase"/>
</dbReference>
<dbReference type="GO" id="GO:0020037">
    <property type="term" value="F:heme binding"/>
    <property type="evidence" value="ECO:0007669"/>
    <property type="project" value="UniProtKB-UniRule"/>
</dbReference>
<keyword evidence="6" id="KW-0732">Signal</keyword>
<evidence type="ECO:0000313" key="9">
    <source>
        <dbReference type="EMBL" id="KAJ3513748.1"/>
    </source>
</evidence>
<dbReference type="EMBL" id="JANKHO010000181">
    <property type="protein sequence ID" value="KAJ3513748.1"/>
    <property type="molecule type" value="Genomic_DNA"/>
</dbReference>
<dbReference type="GO" id="GO:0032210">
    <property type="term" value="P:regulation of telomere maintenance via telomerase"/>
    <property type="evidence" value="ECO:0007669"/>
    <property type="project" value="TreeGrafter"/>
</dbReference>
<feature type="chain" id="PRO_5041020531" description="Peroxidase" evidence="6">
    <location>
        <begin position="17"/>
        <end position="1340"/>
    </location>
</feature>
<dbReference type="Pfam" id="PF00141">
    <property type="entry name" value="peroxidase"/>
    <property type="match status" value="1"/>
</dbReference>
<feature type="domain" description="Plant heme peroxidase family profile" evidence="8">
    <location>
        <begin position="69"/>
        <end position="221"/>
    </location>
</feature>
<comment type="subcellular location">
    <subcellularLocation>
        <location evidence="1">Chromosome</location>
        <location evidence="1">Telomere</location>
    </subcellularLocation>
</comment>
<dbReference type="PROSITE" id="PS50873">
    <property type="entry name" value="PEROXIDASE_4"/>
    <property type="match status" value="1"/>
</dbReference>
<dbReference type="OrthoDB" id="2186770at2759"/>
<evidence type="ECO:0000313" key="10">
    <source>
        <dbReference type="Proteomes" id="UP001148786"/>
    </source>
</evidence>
<dbReference type="InterPro" id="IPR010255">
    <property type="entry name" value="Haem_peroxidase_sf"/>
</dbReference>
<comment type="caution">
    <text evidence="9">The sequence shown here is derived from an EMBL/GenBank/DDBJ whole genome shotgun (WGS) entry which is preliminary data.</text>
</comment>
<dbReference type="Gene3D" id="1.10.520.10">
    <property type="match status" value="1"/>
</dbReference>
<keyword evidence="6" id="KW-0575">Peroxidase</keyword>
<feature type="compositionally biased region" description="Basic and acidic residues" evidence="7">
    <location>
        <begin position="629"/>
        <end position="650"/>
    </location>
</feature>
<keyword evidence="2" id="KW-0158">Chromosome</keyword>
<gene>
    <name evidence="9" type="ORF">NLJ89_g2773</name>
</gene>
<dbReference type="InterPro" id="IPR012340">
    <property type="entry name" value="NA-bd_OB-fold"/>
</dbReference>
<dbReference type="GO" id="GO:0046872">
    <property type="term" value="F:metal ion binding"/>
    <property type="evidence" value="ECO:0007669"/>
    <property type="project" value="UniProtKB-UniRule"/>
</dbReference>
<name>A0A9W8K6V5_9AGAR</name>
<evidence type="ECO:0000256" key="5">
    <source>
        <dbReference type="RuleBase" id="RU004241"/>
    </source>
</evidence>
<feature type="compositionally biased region" description="Low complexity" evidence="7">
    <location>
        <begin position="651"/>
        <end position="667"/>
    </location>
</feature>
<organism evidence="9 10">
    <name type="scientific">Agrocybe chaxingu</name>
    <dbReference type="NCBI Taxonomy" id="84603"/>
    <lineage>
        <taxon>Eukaryota</taxon>
        <taxon>Fungi</taxon>
        <taxon>Dikarya</taxon>
        <taxon>Basidiomycota</taxon>
        <taxon>Agaricomycotina</taxon>
        <taxon>Agaricomycetes</taxon>
        <taxon>Agaricomycetidae</taxon>
        <taxon>Agaricales</taxon>
        <taxon>Agaricineae</taxon>
        <taxon>Strophariaceae</taxon>
        <taxon>Agrocybe</taxon>
    </lineage>
</organism>
<feature type="signal peptide" evidence="6">
    <location>
        <begin position="1"/>
        <end position="16"/>
    </location>
</feature>
<dbReference type="SUPFAM" id="SSF50249">
    <property type="entry name" value="Nucleic acid-binding proteins"/>
    <property type="match status" value="1"/>
</dbReference>
<dbReference type="GO" id="GO:0098505">
    <property type="term" value="F:G-rich strand telomeric DNA binding"/>
    <property type="evidence" value="ECO:0007669"/>
    <property type="project" value="TreeGrafter"/>
</dbReference>
<dbReference type="InterPro" id="IPR011564">
    <property type="entry name" value="Telomer_end-bd_POT1/Cdc13"/>
</dbReference>
<feature type="compositionally biased region" description="Basic and acidic residues" evidence="7">
    <location>
        <begin position="600"/>
        <end position="611"/>
    </location>
</feature>
<evidence type="ECO:0000256" key="2">
    <source>
        <dbReference type="ARBA" id="ARBA00022454"/>
    </source>
</evidence>
<evidence type="ECO:0000256" key="6">
    <source>
        <dbReference type="RuleBase" id="RU363051"/>
    </source>
</evidence>
<reference evidence="9" key="1">
    <citation type="submission" date="2022-07" db="EMBL/GenBank/DDBJ databases">
        <title>Genome Sequence of Agrocybe chaxingu.</title>
        <authorList>
            <person name="Buettner E."/>
        </authorList>
    </citation>
    <scope>NUCLEOTIDE SEQUENCE</scope>
    <source>
        <strain evidence="9">MP-N11</strain>
    </source>
</reference>
<accession>A0A9W8K6V5</accession>
<keyword evidence="6" id="KW-0560">Oxidoreductase</keyword>
<keyword evidence="4" id="KW-0238">DNA-binding</keyword>
<dbReference type="Pfam" id="PF02765">
    <property type="entry name" value="POT1"/>
    <property type="match status" value="1"/>
</dbReference>
<dbReference type="GO" id="GO:0010521">
    <property type="term" value="F:telomerase inhibitor activity"/>
    <property type="evidence" value="ECO:0007669"/>
    <property type="project" value="TreeGrafter"/>
</dbReference>
<dbReference type="Gene3D" id="2.40.50.140">
    <property type="entry name" value="Nucleic acid-binding proteins"/>
    <property type="match status" value="3"/>
</dbReference>
<dbReference type="GO" id="GO:0004601">
    <property type="term" value="F:peroxidase activity"/>
    <property type="evidence" value="ECO:0007669"/>
    <property type="project" value="UniProtKB-KW"/>
</dbReference>
<dbReference type="SUPFAM" id="SSF48113">
    <property type="entry name" value="Heme-dependent peroxidases"/>
    <property type="match status" value="1"/>
</dbReference>
<evidence type="ECO:0000259" key="8">
    <source>
        <dbReference type="PROSITE" id="PS50873"/>
    </source>
</evidence>
<evidence type="ECO:0000256" key="1">
    <source>
        <dbReference type="ARBA" id="ARBA00004574"/>
    </source>
</evidence>
<evidence type="ECO:0000256" key="4">
    <source>
        <dbReference type="ARBA" id="ARBA00023125"/>
    </source>
</evidence>
<evidence type="ECO:0000256" key="7">
    <source>
        <dbReference type="SAM" id="MobiDB-lite"/>
    </source>
</evidence>
<comment type="similarity">
    <text evidence="5">Belongs to the peroxidase family.</text>
</comment>
<protein>
    <recommendedName>
        <fullName evidence="6">Peroxidase</fullName>
        <ecNumber evidence="6">1.11.1.-</ecNumber>
    </recommendedName>
</protein>
<proteinExistence type="inferred from homology"/>
<dbReference type="PANTHER" id="PTHR14513">
    <property type="entry name" value="PROTECTION OF TELOMERES 1"/>
    <property type="match status" value="1"/>
</dbReference>
<keyword evidence="10" id="KW-1185">Reference proteome</keyword>
<dbReference type="PANTHER" id="PTHR14513:SF0">
    <property type="entry name" value="PROTECTION OF TELOMERES PROTEIN 1"/>
    <property type="match status" value="1"/>
</dbReference>
<dbReference type="GO" id="GO:0006979">
    <property type="term" value="P:response to oxidative stress"/>
    <property type="evidence" value="ECO:0007669"/>
    <property type="project" value="InterPro"/>
</dbReference>
<feature type="region of interest" description="Disordered" evidence="7">
    <location>
        <begin position="585"/>
        <end position="693"/>
    </location>
</feature>
<keyword evidence="3" id="KW-0779">Telomere</keyword>
<dbReference type="GO" id="GO:0000783">
    <property type="term" value="C:nuclear telomere cap complex"/>
    <property type="evidence" value="ECO:0007669"/>
    <property type="project" value="TreeGrafter"/>
</dbReference>
<evidence type="ECO:0000256" key="3">
    <source>
        <dbReference type="ARBA" id="ARBA00022895"/>
    </source>
</evidence>
<dbReference type="EC" id="1.11.1.-" evidence="6"/>
<dbReference type="GO" id="GO:0016233">
    <property type="term" value="P:telomere capping"/>
    <property type="evidence" value="ECO:0007669"/>
    <property type="project" value="TreeGrafter"/>
</dbReference>